<feature type="region of interest" description="Disordered" evidence="6">
    <location>
        <begin position="171"/>
        <end position="200"/>
    </location>
</feature>
<evidence type="ECO:0000256" key="2">
    <source>
        <dbReference type="ARBA" id="ARBA00022980"/>
    </source>
</evidence>
<reference evidence="8 9" key="1">
    <citation type="submission" date="2020-04" db="EMBL/GenBank/DDBJ databases">
        <authorList>
            <person name="Alioto T."/>
            <person name="Alioto T."/>
            <person name="Gomez Garrido J."/>
        </authorList>
    </citation>
    <scope>NUCLEOTIDE SEQUENCE [LARGE SCALE GENOMIC DNA]</scope>
</reference>
<dbReference type="CDD" id="cd00355">
    <property type="entry name" value="Ribosomal_L30_like"/>
    <property type="match status" value="1"/>
</dbReference>
<evidence type="ECO:0000256" key="4">
    <source>
        <dbReference type="ARBA" id="ARBA00035281"/>
    </source>
</evidence>
<dbReference type="AlphaFoldDB" id="A0A8S1C3W2"/>
<dbReference type="GO" id="GO:0006412">
    <property type="term" value="P:translation"/>
    <property type="evidence" value="ECO:0007669"/>
    <property type="project" value="InterPro"/>
</dbReference>
<dbReference type="GO" id="GO:0005739">
    <property type="term" value="C:mitochondrion"/>
    <property type="evidence" value="ECO:0007669"/>
    <property type="project" value="TreeGrafter"/>
</dbReference>
<dbReference type="Pfam" id="PF00327">
    <property type="entry name" value="Ribosomal_L30"/>
    <property type="match status" value="1"/>
</dbReference>
<feature type="domain" description="Large ribosomal subunit protein uL30-like ferredoxin-like fold" evidence="7">
    <location>
        <begin position="76"/>
        <end position="125"/>
    </location>
</feature>
<organism evidence="8 9">
    <name type="scientific">Cloeon dipterum</name>
    <dbReference type="NCBI Taxonomy" id="197152"/>
    <lineage>
        <taxon>Eukaryota</taxon>
        <taxon>Metazoa</taxon>
        <taxon>Ecdysozoa</taxon>
        <taxon>Arthropoda</taxon>
        <taxon>Hexapoda</taxon>
        <taxon>Insecta</taxon>
        <taxon>Pterygota</taxon>
        <taxon>Palaeoptera</taxon>
        <taxon>Ephemeroptera</taxon>
        <taxon>Pisciforma</taxon>
        <taxon>Baetidae</taxon>
        <taxon>Cloeon</taxon>
    </lineage>
</organism>
<dbReference type="GO" id="GO:0003735">
    <property type="term" value="F:structural constituent of ribosome"/>
    <property type="evidence" value="ECO:0007669"/>
    <property type="project" value="InterPro"/>
</dbReference>
<evidence type="ECO:0000259" key="7">
    <source>
        <dbReference type="Pfam" id="PF00327"/>
    </source>
</evidence>
<gene>
    <name evidence="8" type="ORF">CLODIP_2_CD09975</name>
</gene>
<dbReference type="InterPro" id="IPR016082">
    <property type="entry name" value="Ribosomal_uL30_ferredoxin-like"/>
</dbReference>
<evidence type="ECO:0000256" key="6">
    <source>
        <dbReference type="SAM" id="MobiDB-lite"/>
    </source>
</evidence>
<protein>
    <recommendedName>
        <fullName evidence="4">Large ribosomal subunit protein uL30m</fullName>
    </recommendedName>
    <alternativeName>
        <fullName evidence="5">39S ribosomal protein L30, mitochondrial</fullName>
    </alternativeName>
</protein>
<dbReference type="EMBL" id="CADEPI010000013">
    <property type="protein sequence ID" value="CAB3363822.1"/>
    <property type="molecule type" value="Genomic_DNA"/>
</dbReference>
<evidence type="ECO:0000313" key="9">
    <source>
        <dbReference type="Proteomes" id="UP000494165"/>
    </source>
</evidence>
<accession>A0A8S1C3W2</accession>
<keyword evidence="3" id="KW-0687">Ribonucleoprotein</keyword>
<dbReference type="OrthoDB" id="9973389at2759"/>
<evidence type="ECO:0000256" key="1">
    <source>
        <dbReference type="ARBA" id="ARBA00007594"/>
    </source>
</evidence>
<dbReference type="Proteomes" id="UP000494165">
    <property type="component" value="Unassembled WGS sequence"/>
</dbReference>
<comment type="caution">
    <text evidence="8">The sequence shown here is derived from an EMBL/GenBank/DDBJ whole genome shotgun (WGS) entry which is preliminary data.</text>
</comment>
<name>A0A8S1C3W2_9INSE</name>
<comment type="similarity">
    <text evidence="1">Belongs to the universal ribosomal protein uL30 family.</text>
</comment>
<dbReference type="PANTHER" id="PTHR15892">
    <property type="entry name" value="MITOCHONDRIAL RIBOSOMAL PROTEIN L30"/>
    <property type="match status" value="1"/>
</dbReference>
<evidence type="ECO:0000256" key="3">
    <source>
        <dbReference type="ARBA" id="ARBA00023274"/>
    </source>
</evidence>
<sequence>MNVLQQNLRLSAHHGPLQNVRYFYRFPKFSRGNGEDRRVPKEPDERVPFEKHHGFYYYPRPNEQKIPYTPSKLLMVQRVAKWAYNPKWDKKVLKELGLNKERGEVVIVKNTPQMNKMLYQVKHLIKIKPVTFPNGEPTEEDARVLGATVINEYGEMEVRKSLQPPVVNLPAPEALPAPPKTAKELGTPSNETMRRHLRSKWDTGFDSTGFV</sequence>
<evidence type="ECO:0000256" key="5">
    <source>
        <dbReference type="ARBA" id="ARBA00035356"/>
    </source>
</evidence>
<dbReference type="GO" id="GO:0015934">
    <property type="term" value="C:large ribosomal subunit"/>
    <property type="evidence" value="ECO:0007669"/>
    <property type="project" value="InterPro"/>
</dbReference>
<dbReference type="InterPro" id="IPR005996">
    <property type="entry name" value="Ribosomal_uL30_bac-type"/>
</dbReference>
<proteinExistence type="inferred from homology"/>
<dbReference type="PANTHER" id="PTHR15892:SF2">
    <property type="entry name" value="LARGE RIBOSOMAL SUBUNIT PROTEIN UL30M"/>
    <property type="match status" value="1"/>
</dbReference>
<keyword evidence="2" id="KW-0689">Ribosomal protein</keyword>
<dbReference type="Gene3D" id="3.30.1390.20">
    <property type="entry name" value="Ribosomal protein L30, ferredoxin-like fold domain"/>
    <property type="match status" value="1"/>
</dbReference>
<keyword evidence="9" id="KW-1185">Reference proteome</keyword>
<dbReference type="SUPFAM" id="SSF55129">
    <property type="entry name" value="Ribosomal protein L30p/L7e"/>
    <property type="match status" value="1"/>
</dbReference>
<evidence type="ECO:0000313" key="8">
    <source>
        <dbReference type="EMBL" id="CAB3363822.1"/>
    </source>
</evidence>
<dbReference type="InterPro" id="IPR036919">
    <property type="entry name" value="Ribo_uL30_ferredoxin-like_sf"/>
</dbReference>